<sequence>MYALQTDSSTSFAGFTKTVQMIFIFCQVAGQKQRFYLPCAFSR</sequence>
<proteinExistence type="predicted"/>
<protein>
    <submittedName>
        <fullName evidence="1">Uncharacterized protein</fullName>
    </submittedName>
</protein>
<accession>A0A8S5LCC3</accession>
<organism evidence="1">
    <name type="scientific">Siphoviridae sp. ctYKh4</name>
    <dbReference type="NCBI Taxonomy" id="2823586"/>
    <lineage>
        <taxon>Viruses</taxon>
        <taxon>Duplodnaviria</taxon>
        <taxon>Heunggongvirae</taxon>
        <taxon>Uroviricota</taxon>
        <taxon>Caudoviricetes</taxon>
    </lineage>
</organism>
<name>A0A8S5LCC3_9CAUD</name>
<evidence type="ECO:0000313" key="1">
    <source>
        <dbReference type="EMBL" id="DAD67653.1"/>
    </source>
</evidence>
<dbReference type="EMBL" id="BK014682">
    <property type="protein sequence ID" value="DAD67653.1"/>
    <property type="molecule type" value="Genomic_DNA"/>
</dbReference>
<reference evidence="1" key="1">
    <citation type="journal article" date="2021" name="Proc. Natl. Acad. Sci. U.S.A.">
        <title>A Catalog of Tens of Thousands of Viruses from Human Metagenomes Reveals Hidden Associations with Chronic Diseases.</title>
        <authorList>
            <person name="Tisza M.J."/>
            <person name="Buck C.B."/>
        </authorList>
    </citation>
    <scope>NUCLEOTIDE SEQUENCE</scope>
    <source>
        <strain evidence="1">CtYKh4</strain>
    </source>
</reference>